<organism evidence="1 2">
    <name type="scientific">Mytilus edulis</name>
    <name type="common">Blue mussel</name>
    <dbReference type="NCBI Taxonomy" id="6550"/>
    <lineage>
        <taxon>Eukaryota</taxon>
        <taxon>Metazoa</taxon>
        <taxon>Spiralia</taxon>
        <taxon>Lophotrochozoa</taxon>
        <taxon>Mollusca</taxon>
        <taxon>Bivalvia</taxon>
        <taxon>Autobranchia</taxon>
        <taxon>Pteriomorphia</taxon>
        <taxon>Mytilida</taxon>
        <taxon>Mytiloidea</taxon>
        <taxon>Mytilidae</taxon>
        <taxon>Mytilinae</taxon>
        <taxon>Mytilus</taxon>
    </lineage>
</organism>
<evidence type="ECO:0000313" key="2">
    <source>
        <dbReference type="Proteomes" id="UP000683360"/>
    </source>
</evidence>
<dbReference type="AlphaFoldDB" id="A0A8S3QPW2"/>
<keyword evidence="2" id="KW-1185">Reference proteome</keyword>
<evidence type="ECO:0000313" key="1">
    <source>
        <dbReference type="EMBL" id="CAG2198652.1"/>
    </source>
</evidence>
<dbReference type="Proteomes" id="UP000683360">
    <property type="component" value="Unassembled WGS sequence"/>
</dbReference>
<dbReference type="EMBL" id="CAJPWZ010000692">
    <property type="protein sequence ID" value="CAG2198652.1"/>
    <property type="molecule type" value="Genomic_DNA"/>
</dbReference>
<protein>
    <submittedName>
        <fullName evidence="1">Uncharacterized protein</fullName>
    </submittedName>
</protein>
<accession>A0A8S3QPW2</accession>
<comment type="caution">
    <text evidence="1">The sequence shown here is derived from an EMBL/GenBank/DDBJ whole genome shotgun (WGS) entry which is preliminary data.</text>
</comment>
<dbReference type="OrthoDB" id="6142899at2759"/>
<reference evidence="1" key="1">
    <citation type="submission" date="2021-03" db="EMBL/GenBank/DDBJ databases">
        <authorList>
            <person name="Bekaert M."/>
        </authorList>
    </citation>
    <scope>NUCLEOTIDE SEQUENCE</scope>
</reference>
<gene>
    <name evidence="1" type="ORF">MEDL_13410</name>
</gene>
<proteinExistence type="predicted"/>
<name>A0A8S3QPW2_MYTED</name>
<sequence length="204" mass="23121">MEFMNTKLRELLRDPNVREKLGKMENWSNSWNQLSLEDKNDYKEKAKEINSEPSEPLNHSKQLLEKICSLIFHDIQRYESSICDKGKLPHGSDSALLVSYVAEIFFCFGEIQIANGSKRREINLKYNGRTAKLTAWNGVADIIGGCHLQAGKLYHIKCLVPTNEYDGARCYNASPSITFEALTSGISVIRGIFHSSGFLQMRIS</sequence>